<accession>A0ACC0UX52</accession>
<gene>
    <name evidence="1" type="ORF">N3K66_007077</name>
</gene>
<evidence type="ECO:0000313" key="2">
    <source>
        <dbReference type="Proteomes" id="UP001163324"/>
    </source>
</evidence>
<reference evidence="1" key="1">
    <citation type="submission" date="2022-10" db="EMBL/GenBank/DDBJ databases">
        <title>Complete Genome of Trichothecium roseum strain YXFP-22015, a Plant Pathogen Isolated from Citrus.</title>
        <authorList>
            <person name="Wang Y."/>
            <person name="Zhu L."/>
        </authorList>
    </citation>
    <scope>NUCLEOTIDE SEQUENCE</scope>
    <source>
        <strain evidence="1">YXFP-22015</strain>
    </source>
</reference>
<protein>
    <submittedName>
        <fullName evidence="1">Uncharacterized protein</fullName>
    </submittedName>
</protein>
<name>A0ACC0UX52_9HYPO</name>
<evidence type="ECO:0000313" key="1">
    <source>
        <dbReference type="EMBL" id="KAI9898717.1"/>
    </source>
</evidence>
<proteinExistence type="predicted"/>
<keyword evidence="2" id="KW-1185">Reference proteome</keyword>
<organism evidence="1 2">
    <name type="scientific">Trichothecium roseum</name>
    <dbReference type="NCBI Taxonomy" id="47278"/>
    <lineage>
        <taxon>Eukaryota</taxon>
        <taxon>Fungi</taxon>
        <taxon>Dikarya</taxon>
        <taxon>Ascomycota</taxon>
        <taxon>Pezizomycotina</taxon>
        <taxon>Sordariomycetes</taxon>
        <taxon>Hypocreomycetidae</taxon>
        <taxon>Hypocreales</taxon>
        <taxon>Hypocreales incertae sedis</taxon>
        <taxon>Trichothecium</taxon>
    </lineage>
</organism>
<dbReference type="Proteomes" id="UP001163324">
    <property type="component" value="Chromosome 6"/>
</dbReference>
<dbReference type="EMBL" id="CM047945">
    <property type="protein sequence ID" value="KAI9898717.1"/>
    <property type="molecule type" value="Genomic_DNA"/>
</dbReference>
<comment type="caution">
    <text evidence="1">The sequence shown here is derived from an EMBL/GenBank/DDBJ whole genome shotgun (WGS) entry which is preliminary data.</text>
</comment>
<sequence>MWLVNTQTITLEQHTDPTPPYAILSHTWASNEVTFQDLRLADAKRDAFRQSPGYIKVLQTCRLAREEGYEYAWIDTCCIDKTSSAELSEAINSMFSWYKCSAVCYAHLEDFDGDLPDGDEDFVRRSDFARCRWFTRGWTLQELIAPRRLVFYDARWQPIADKHSISGTLRIVTGIDDDILSRKSTLFAVTVRTRMAWAAGRRTTRIEDAAYCLLGIFNVNMPLIYGEGYKAFQRLQEEIAMKMSGDMTLFAWLPGPRLPPPHHRPPEYMDLRQGVDQGPSYRGAFAWSPEEFLLEAGSGYVPEDEEGGLVVASPGSLELDARAGVVLRNLSVRWEGLLSPPRFFLEIPLGQGRMLCRAIEKTPRGYAFKSGAAVTPRRLKGWKYAASEVRLVSQADAAVLEAQRPAPRVYLRIDLKVALVAPTLVWPAERWDRVPQWFMYTLPELTSMTQPTIIGVALMRPVVNIEASPGAWETRQLDIICAICVIPRHPGDDDDGQGETGLPRLLSMVLVKQSSNRFARIVHSFVEGESRDNLHDAVLYMQLNLRSSPDQWLDWARGFGQRGQELDLQATEGDGAIPGVRVRTFSADRPVDYVEGNYWWNLEVWHDVRNREADWVPTSWVTPFNQWDPQEGRYKRMFSRQAIVPLGDEVTVPAVIVSRPSWQPGVSETGTERRSARTLVERTSRISLLDKIRS</sequence>